<evidence type="ECO:0000313" key="14">
    <source>
        <dbReference type="EMBL" id="KZW04119.1"/>
    </source>
</evidence>
<comment type="pathway">
    <text evidence="1 12">Protein modification; peptidyl-diphthamide biosynthesis.</text>
</comment>
<evidence type="ECO:0000256" key="3">
    <source>
        <dbReference type="ARBA" id="ARBA00012221"/>
    </source>
</evidence>
<dbReference type="GO" id="GO:0046872">
    <property type="term" value="F:metal ion binding"/>
    <property type="evidence" value="ECO:0007669"/>
    <property type="project" value="UniProtKB-KW"/>
</dbReference>
<dbReference type="EC" id="2.5.1.108" evidence="3 12"/>
<evidence type="ECO:0000256" key="1">
    <source>
        <dbReference type="ARBA" id="ARBA00005156"/>
    </source>
</evidence>
<dbReference type="InterPro" id="IPR042263">
    <property type="entry name" value="DPH1/DPH2_1"/>
</dbReference>
<feature type="region of interest" description="Disordered" evidence="13">
    <location>
        <begin position="1"/>
        <end position="30"/>
    </location>
</feature>
<comment type="catalytic activity">
    <reaction evidence="10 12">
        <text>L-histidyl-[translation elongation factor 2] + S-adenosyl-L-methionine = 2-[(3S)-amino-3-carboxypropyl]-L-histidyl-[translation elongation factor 2] + S-methyl-5'-thioadenosine + H(+)</text>
        <dbReference type="Rhea" id="RHEA:36783"/>
        <dbReference type="Rhea" id="RHEA-COMP:9748"/>
        <dbReference type="Rhea" id="RHEA-COMP:9749"/>
        <dbReference type="ChEBI" id="CHEBI:15378"/>
        <dbReference type="ChEBI" id="CHEBI:17509"/>
        <dbReference type="ChEBI" id="CHEBI:29979"/>
        <dbReference type="ChEBI" id="CHEBI:59789"/>
        <dbReference type="ChEBI" id="CHEBI:73995"/>
        <dbReference type="EC" id="2.5.1.108"/>
    </reaction>
</comment>
<dbReference type="PANTHER" id="PTHR10762:SF1">
    <property type="entry name" value="2-(3-AMINO-3-CARBOXYPROPYL)HISTIDINE SYNTHASE SUBUNIT 1"/>
    <property type="match status" value="1"/>
</dbReference>
<comment type="function">
    <text evidence="11">Catalyzes the first step of diphthamide biosynthesis, a post-translational modification of histidine which occurs in elongation factor 2. DPH1 and DPH2 transfer a 3-amino-3-carboxypropyl (ACP) group from S-adenosyl-L-methionine (SAM) to a histidine residue, the reaction is assisted by a reduction system comprising DPH3 and a NADH-dependent reductase, predominantly CBR1.</text>
</comment>
<evidence type="ECO:0000256" key="9">
    <source>
        <dbReference type="ARBA" id="ARBA00023014"/>
    </source>
</evidence>
<dbReference type="AlphaFoldDB" id="A0A165QV73"/>
<accession>A0A165QV73</accession>
<dbReference type="PANTHER" id="PTHR10762">
    <property type="entry name" value="DIPHTHAMIDE BIOSYNTHESIS PROTEIN"/>
    <property type="match status" value="1"/>
</dbReference>
<dbReference type="GO" id="GO:0051539">
    <property type="term" value="F:4 iron, 4 sulfur cluster binding"/>
    <property type="evidence" value="ECO:0007669"/>
    <property type="project" value="UniProtKB-UniRule"/>
</dbReference>
<keyword evidence="12" id="KW-0004">4Fe-4S</keyword>
<evidence type="ECO:0000256" key="2">
    <source>
        <dbReference type="ARBA" id="ARBA00010173"/>
    </source>
</evidence>
<evidence type="ECO:0000256" key="11">
    <source>
        <dbReference type="ARBA" id="ARBA00060338"/>
    </source>
</evidence>
<dbReference type="FunCoup" id="A0A165QV73">
    <property type="interactions" value="392"/>
</dbReference>
<sequence>MSSPGPADATRPKRKFVGRSTAGPSKAHSLPVSRGIPDAILNDAQLNAAIAYLPANYSFEIHKTVHHIQKNNARMVALQMPEGLLMYACAIADIIERFTDALTVIMGDVTYGACCIDDYTARALGCDMLVHYGHSCLVPIDFTTIKTLYIFVEIGIDSKHLAQTVRLNFPDDRDRFHEHVLDEDTAALPPGTRIGPAQQLRITMSEEAESQDKAKSIIPSTPKTAPTRLALVSTIQFVAALQELKDHLSEEVEPSSLALPPLTADGNSASASSCSCGSYQASIPRSKPLSPGEILGCTAPTLSDVDALLYLGDGRFHLESIMIANPRVPAFRYDPYSKKFTRERYDHALMKRTRQSAIEKARATVNANGMDQTWGVVLGTLGRQGSLKQLQAITHQLSQCRTPIPFVPILLSELSPAKLALFGQHISTFVQTSCPRLSIDWGYAFDKPLLSPYETAVALGAVKGWSNDEEDAYSMDFYAAGSPWAIARATASLPVPAL</sequence>
<organism evidence="14 15">
    <name type="scientific">Exidia glandulosa HHB12029</name>
    <dbReference type="NCBI Taxonomy" id="1314781"/>
    <lineage>
        <taxon>Eukaryota</taxon>
        <taxon>Fungi</taxon>
        <taxon>Dikarya</taxon>
        <taxon>Basidiomycota</taxon>
        <taxon>Agaricomycotina</taxon>
        <taxon>Agaricomycetes</taxon>
        <taxon>Auriculariales</taxon>
        <taxon>Exidiaceae</taxon>
        <taxon>Exidia</taxon>
    </lineage>
</organism>
<keyword evidence="9" id="KW-0411">Iron-sulfur</keyword>
<keyword evidence="7" id="KW-0479">Metal-binding</keyword>
<dbReference type="UniPathway" id="UPA00559"/>
<dbReference type="SFLD" id="SFLDS00032">
    <property type="entry name" value="Radical_SAM_3-amino-3-carboxyp"/>
    <property type="match status" value="1"/>
</dbReference>
<protein>
    <recommendedName>
        <fullName evidence="4 12">2-(3-amino-3-carboxypropyl)histidine synthase subunit 1</fullName>
        <ecNumber evidence="3 12">2.5.1.108</ecNumber>
    </recommendedName>
</protein>
<gene>
    <name evidence="14" type="ORF">EXIGLDRAFT_663559</name>
</gene>
<dbReference type="Gene3D" id="3.40.50.11860">
    <property type="entry name" value="Diphthamide synthesis DPH1/DPH2 domain 3"/>
    <property type="match status" value="1"/>
</dbReference>
<dbReference type="InterPro" id="IPR035435">
    <property type="entry name" value="DPH1/DPH2_euk_archaea"/>
</dbReference>
<dbReference type="InterPro" id="IPR016435">
    <property type="entry name" value="DPH1/DPH2"/>
</dbReference>
<dbReference type="FunFam" id="3.40.50.11840:FF:000001">
    <property type="entry name" value="2-(3-amino-3-carboxypropyl)histidine synthase subunit 1"/>
    <property type="match status" value="1"/>
</dbReference>
<dbReference type="InParanoid" id="A0A165QV73"/>
<evidence type="ECO:0000256" key="8">
    <source>
        <dbReference type="ARBA" id="ARBA00023004"/>
    </source>
</evidence>
<dbReference type="NCBIfam" id="TIGR00322">
    <property type="entry name" value="diphth2_R"/>
    <property type="match status" value="2"/>
</dbReference>
<comment type="similarity">
    <text evidence="2 12">Belongs to the DPH1/DPH2 family. DPH1 subfamily.</text>
</comment>
<dbReference type="EMBL" id="KV425882">
    <property type="protein sequence ID" value="KZW04119.1"/>
    <property type="molecule type" value="Genomic_DNA"/>
</dbReference>
<dbReference type="PIRSF" id="PIRSF004967">
    <property type="entry name" value="DPH1"/>
    <property type="match status" value="1"/>
</dbReference>
<dbReference type="Pfam" id="PF01866">
    <property type="entry name" value="Diphthamide_syn"/>
    <property type="match status" value="2"/>
</dbReference>
<reference evidence="14 15" key="1">
    <citation type="journal article" date="2016" name="Mol. Biol. Evol.">
        <title>Comparative Genomics of Early-Diverging Mushroom-Forming Fungi Provides Insights into the Origins of Lignocellulose Decay Capabilities.</title>
        <authorList>
            <person name="Nagy L.G."/>
            <person name="Riley R."/>
            <person name="Tritt A."/>
            <person name="Adam C."/>
            <person name="Daum C."/>
            <person name="Floudas D."/>
            <person name="Sun H."/>
            <person name="Yadav J.S."/>
            <person name="Pangilinan J."/>
            <person name="Larsson K.H."/>
            <person name="Matsuura K."/>
            <person name="Barry K."/>
            <person name="Labutti K."/>
            <person name="Kuo R."/>
            <person name="Ohm R.A."/>
            <person name="Bhattacharya S.S."/>
            <person name="Shirouzu T."/>
            <person name="Yoshinaga Y."/>
            <person name="Martin F.M."/>
            <person name="Grigoriev I.V."/>
            <person name="Hibbett D.S."/>
        </authorList>
    </citation>
    <scope>NUCLEOTIDE SEQUENCE [LARGE SCALE GENOMIC DNA]</scope>
    <source>
        <strain evidence="14 15">HHB12029</strain>
    </source>
</reference>
<dbReference type="GO" id="GO:0017183">
    <property type="term" value="P:protein histidyl modification to diphthamide"/>
    <property type="evidence" value="ECO:0007669"/>
    <property type="project" value="UniProtKB-UniRule"/>
</dbReference>
<evidence type="ECO:0000256" key="5">
    <source>
        <dbReference type="ARBA" id="ARBA00022679"/>
    </source>
</evidence>
<dbReference type="InterPro" id="IPR042264">
    <property type="entry name" value="DPH1/DPH2_2"/>
</dbReference>
<evidence type="ECO:0000256" key="10">
    <source>
        <dbReference type="ARBA" id="ARBA00048403"/>
    </source>
</evidence>
<keyword evidence="15" id="KW-1185">Reference proteome</keyword>
<dbReference type="GO" id="GO:0090560">
    <property type="term" value="F:2-(3-amino-3-carboxypropyl)histidine synthase activity"/>
    <property type="evidence" value="ECO:0007669"/>
    <property type="project" value="UniProtKB-UniRule"/>
</dbReference>
<comment type="cofactor">
    <cofactor evidence="12">
        <name>[4Fe-4S] cluster</name>
        <dbReference type="ChEBI" id="CHEBI:49883"/>
    </cofactor>
    <text evidence="12">Binds 1 [4Fe-4S] cluster per subunit. The cluster is coordinated with 3 cysteines and an exchangeable S-adenosyl-L-methionine.</text>
</comment>
<keyword evidence="5 12" id="KW-0808">Transferase</keyword>
<keyword evidence="6 12" id="KW-0949">S-adenosyl-L-methionine</keyword>
<proteinExistence type="inferred from homology"/>
<evidence type="ECO:0000256" key="4">
    <source>
        <dbReference type="ARBA" id="ARBA00021915"/>
    </source>
</evidence>
<dbReference type="Gene3D" id="3.40.50.11840">
    <property type="entry name" value="Diphthamide synthesis DPH1/DPH2 domain 1"/>
    <property type="match status" value="1"/>
</dbReference>
<evidence type="ECO:0000256" key="6">
    <source>
        <dbReference type="ARBA" id="ARBA00022691"/>
    </source>
</evidence>
<dbReference type="Proteomes" id="UP000077266">
    <property type="component" value="Unassembled WGS sequence"/>
</dbReference>
<name>A0A165QV73_EXIGL</name>
<evidence type="ECO:0000256" key="12">
    <source>
        <dbReference type="PIRNR" id="PIRNR004967"/>
    </source>
</evidence>
<dbReference type="STRING" id="1314781.A0A165QV73"/>
<keyword evidence="8" id="KW-0408">Iron</keyword>
<evidence type="ECO:0000256" key="13">
    <source>
        <dbReference type="SAM" id="MobiDB-lite"/>
    </source>
</evidence>
<evidence type="ECO:0000313" key="15">
    <source>
        <dbReference type="Proteomes" id="UP000077266"/>
    </source>
</evidence>
<dbReference type="Gene3D" id="3.40.50.11850">
    <property type="entry name" value="Diphthamide synthesis DPH1/DPH2 domain 2"/>
    <property type="match status" value="1"/>
</dbReference>
<dbReference type="OrthoDB" id="1649088at2759"/>
<dbReference type="InterPro" id="IPR042265">
    <property type="entry name" value="DPH1/DPH2_3"/>
</dbReference>
<evidence type="ECO:0000256" key="7">
    <source>
        <dbReference type="ARBA" id="ARBA00022723"/>
    </source>
</evidence>